<dbReference type="PROSITE" id="PS00018">
    <property type="entry name" value="EF_HAND_1"/>
    <property type="match status" value="1"/>
</dbReference>
<protein>
    <recommendedName>
        <fullName evidence="2">EH domain-containing protein</fullName>
    </recommendedName>
</protein>
<dbReference type="InterPro" id="IPR011992">
    <property type="entry name" value="EF-hand-dom_pair"/>
</dbReference>
<accession>A0AAV8XJH5</accession>
<dbReference type="PANTHER" id="PTHR11216:SF176">
    <property type="entry name" value="EPIDERMAL GROWTH FACTOR RECEPTOR PATHWAY SUBSTRATE CLONE 15, ISOFORM A"/>
    <property type="match status" value="1"/>
</dbReference>
<keyword evidence="1" id="KW-0106">Calcium</keyword>
<dbReference type="SUPFAM" id="SSF47473">
    <property type="entry name" value="EF-hand"/>
    <property type="match status" value="2"/>
</dbReference>
<gene>
    <name evidence="3" type="ORF">NQ318_001780</name>
</gene>
<reference evidence="3" key="1">
    <citation type="journal article" date="2023" name="Insect Mol. Biol.">
        <title>Genome sequencing provides insights into the evolution of gene families encoding plant cell wall-degrading enzymes in longhorned beetles.</title>
        <authorList>
            <person name="Shin N.R."/>
            <person name="Okamura Y."/>
            <person name="Kirsch R."/>
            <person name="Pauchet Y."/>
        </authorList>
    </citation>
    <scope>NUCLEOTIDE SEQUENCE</scope>
    <source>
        <strain evidence="3">AMC_N1</strain>
    </source>
</reference>
<dbReference type="InterPro" id="IPR000261">
    <property type="entry name" value="EH_dom"/>
</dbReference>
<dbReference type="EMBL" id="JAPWTK010000574">
    <property type="protein sequence ID" value="KAJ8938247.1"/>
    <property type="molecule type" value="Genomic_DNA"/>
</dbReference>
<dbReference type="CDD" id="cd00052">
    <property type="entry name" value="EH"/>
    <property type="match status" value="2"/>
</dbReference>
<dbReference type="PANTHER" id="PTHR11216">
    <property type="entry name" value="EH DOMAIN"/>
    <property type="match status" value="1"/>
</dbReference>
<dbReference type="Pfam" id="PF12763">
    <property type="entry name" value="EH"/>
    <property type="match status" value="2"/>
</dbReference>
<keyword evidence="4" id="KW-1185">Reference proteome</keyword>
<dbReference type="SMART" id="SM00027">
    <property type="entry name" value="EH"/>
    <property type="match status" value="1"/>
</dbReference>
<dbReference type="PROSITE" id="PS50031">
    <property type="entry name" value="EH"/>
    <property type="match status" value="2"/>
</dbReference>
<comment type="caution">
    <text evidence="3">The sequence shown here is derived from an EMBL/GenBank/DDBJ whole genome shotgun (WGS) entry which is preliminary data.</text>
</comment>
<evidence type="ECO:0000256" key="1">
    <source>
        <dbReference type="ARBA" id="ARBA00022837"/>
    </source>
</evidence>
<evidence type="ECO:0000313" key="3">
    <source>
        <dbReference type="EMBL" id="KAJ8938247.1"/>
    </source>
</evidence>
<evidence type="ECO:0000313" key="4">
    <source>
        <dbReference type="Proteomes" id="UP001162162"/>
    </source>
</evidence>
<proteinExistence type="predicted"/>
<dbReference type="AlphaFoldDB" id="A0AAV8XJH5"/>
<dbReference type="Gene3D" id="1.10.238.10">
    <property type="entry name" value="EF-hand"/>
    <property type="match status" value="2"/>
</dbReference>
<sequence>MAALPSPTQVAGSSSAIYEAYYNVVDPNGFGSVGGMEAARFLKRSGLSDVILSKIWDLSDPGGRGCLDKAGMFVALKLVALVQNGKDLNISNVAMDVPPPKMPLNGLIPGNKVKNVLMESKLPFETLGKIWDLADQDKDGMLNRHEFIVNNRF</sequence>
<feature type="domain" description="EH" evidence="2">
    <location>
        <begin position="14"/>
        <end position="114"/>
    </location>
</feature>
<organism evidence="3 4">
    <name type="scientific">Aromia moschata</name>
    <dbReference type="NCBI Taxonomy" id="1265417"/>
    <lineage>
        <taxon>Eukaryota</taxon>
        <taxon>Metazoa</taxon>
        <taxon>Ecdysozoa</taxon>
        <taxon>Arthropoda</taxon>
        <taxon>Hexapoda</taxon>
        <taxon>Insecta</taxon>
        <taxon>Pterygota</taxon>
        <taxon>Neoptera</taxon>
        <taxon>Endopterygota</taxon>
        <taxon>Coleoptera</taxon>
        <taxon>Polyphaga</taxon>
        <taxon>Cucujiformia</taxon>
        <taxon>Chrysomeloidea</taxon>
        <taxon>Cerambycidae</taxon>
        <taxon>Cerambycinae</taxon>
        <taxon>Callichromatini</taxon>
        <taxon>Aromia</taxon>
    </lineage>
</organism>
<dbReference type="InterPro" id="IPR018247">
    <property type="entry name" value="EF_Hand_1_Ca_BS"/>
</dbReference>
<name>A0AAV8XJH5_9CUCU</name>
<dbReference type="GO" id="GO:0006897">
    <property type="term" value="P:endocytosis"/>
    <property type="evidence" value="ECO:0007669"/>
    <property type="project" value="TreeGrafter"/>
</dbReference>
<evidence type="ECO:0000259" key="2">
    <source>
        <dbReference type="PROSITE" id="PS50031"/>
    </source>
</evidence>
<dbReference type="Proteomes" id="UP001162162">
    <property type="component" value="Unassembled WGS sequence"/>
</dbReference>
<dbReference type="GO" id="GO:0045296">
    <property type="term" value="F:cadherin binding"/>
    <property type="evidence" value="ECO:0007669"/>
    <property type="project" value="TreeGrafter"/>
</dbReference>
<dbReference type="GO" id="GO:0016197">
    <property type="term" value="P:endosomal transport"/>
    <property type="evidence" value="ECO:0007669"/>
    <property type="project" value="TreeGrafter"/>
</dbReference>
<dbReference type="GO" id="GO:0030132">
    <property type="term" value="C:clathrin coat of coated pit"/>
    <property type="evidence" value="ECO:0007669"/>
    <property type="project" value="TreeGrafter"/>
</dbReference>
<feature type="domain" description="EH" evidence="2">
    <location>
        <begin position="114"/>
        <end position="153"/>
    </location>
</feature>